<reference evidence="9 10" key="1">
    <citation type="submission" date="2011-11" db="EMBL/GenBank/DDBJ databases">
        <title>Whole genome shotgun sequence of Gordonia araii NBRC 100433.</title>
        <authorList>
            <person name="Yoshida Y."/>
            <person name="Hosoyama A."/>
            <person name="Tsuchikane K."/>
            <person name="Katsumata H."/>
            <person name="Yamazaki S."/>
            <person name="Fujita N."/>
        </authorList>
    </citation>
    <scope>NUCLEOTIDE SEQUENCE [LARGE SCALE GENOMIC DNA]</scope>
    <source>
        <strain evidence="9 10">NBRC 100433</strain>
    </source>
</reference>
<keyword evidence="5 7" id="KW-0501">Molybdenum cofactor biosynthesis</keyword>
<keyword evidence="4 7" id="KW-0500">Molybdenum</keyword>
<dbReference type="PANTHER" id="PTHR10192:SF5">
    <property type="entry name" value="GEPHYRIN"/>
    <property type="match status" value="1"/>
</dbReference>
<dbReference type="InterPro" id="IPR001453">
    <property type="entry name" value="MoaB/Mog_dom"/>
</dbReference>
<dbReference type="UniPathway" id="UPA00344"/>
<dbReference type="CDD" id="cd00887">
    <property type="entry name" value="MoeA"/>
    <property type="match status" value="1"/>
</dbReference>
<dbReference type="Pfam" id="PF03454">
    <property type="entry name" value="MoeA_C"/>
    <property type="match status" value="1"/>
</dbReference>
<sequence>MSRRPVVEHRSAIAALLRPIAAVDQIDVGDAYGLVTARTATATTALPVFDNSQMDGFAVRAADVAEGVALPVVQRVFAGSAADPLPRGTASAIMTGAPVPQGADAVIPVEESHEVAAGEGSTVTFDARPSVGAFVRRAGSDIAAGEVIVESGTTLAPRHLGALAAAGVAAVSVWRRPDVAIIVTGSELAPPSASLRPGQIYESNSVALAALAASHGAKVVSVAVVGDGPGEFRERLDEATRSADVVLTSGGVSAGEREPVRDLLADSSAGATESWFGALAMQPGGPQGLSRWQGVPVISLPGNPVSVLVSFEVLVRDALRAVAGLPAVAGERCRVVSPTTSPPGKTQFLRGRRAGGDGVPRVEIVGGPGSHLIATAARADVLVEVDAAVTELTPDMEVPLWPLTP</sequence>
<dbReference type="SUPFAM" id="SSF63882">
    <property type="entry name" value="MoeA N-terminal region -like"/>
    <property type="match status" value="1"/>
</dbReference>
<dbReference type="Gene3D" id="3.90.105.10">
    <property type="entry name" value="Molybdopterin biosynthesis moea protein, domain 2"/>
    <property type="match status" value="1"/>
</dbReference>
<dbReference type="AlphaFoldDB" id="G7H111"/>
<dbReference type="NCBIfam" id="NF045515">
    <property type="entry name" value="Glp_gephyrin"/>
    <property type="match status" value="1"/>
</dbReference>
<dbReference type="Proteomes" id="UP000035088">
    <property type="component" value="Unassembled WGS sequence"/>
</dbReference>
<comment type="catalytic activity">
    <reaction evidence="6">
        <text>adenylyl-molybdopterin + molybdate = Mo-molybdopterin + AMP + H(+)</text>
        <dbReference type="Rhea" id="RHEA:35047"/>
        <dbReference type="ChEBI" id="CHEBI:15378"/>
        <dbReference type="ChEBI" id="CHEBI:36264"/>
        <dbReference type="ChEBI" id="CHEBI:62727"/>
        <dbReference type="ChEBI" id="CHEBI:71302"/>
        <dbReference type="ChEBI" id="CHEBI:456215"/>
        <dbReference type="EC" id="2.10.1.1"/>
    </reaction>
</comment>
<gene>
    <name evidence="9" type="primary">moeA</name>
    <name evidence="9" type="ORF">GOARA_043_00470</name>
</gene>
<dbReference type="OrthoDB" id="9804758at2"/>
<dbReference type="GO" id="GO:0061599">
    <property type="term" value="F:molybdopterin molybdotransferase activity"/>
    <property type="evidence" value="ECO:0007669"/>
    <property type="project" value="UniProtKB-UniRule"/>
</dbReference>
<evidence type="ECO:0000313" key="9">
    <source>
        <dbReference type="EMBL" id="GAB09572.1"/>
    </source>
</evidence>
<proteinExistence type="inferred from homology"/>
<organism evidence="9 10">
    <name type="scientific">Gordonia araii NBRC 100433</name>
    <dbReference type="NCBI Taxonomy" id="1073574"/>
    <lineage>
        <taxon>Bacteria</taxon>
        <taxon>Bacillati</taxon>
        <taxon>Actinomycetota</taxon>
        <taxon>Actinomycetes</taxon>
        <taxon>Mycobacteriales</taxon>
        <taxon>Gordoniaceae</taxon>
        <taxon>Gordonia</taxon>
    </lineage>
</organism>
<keyword evidence="7" id="KW-0460">Magnesium</keyword>
<dbReference type="InterPro" id="IPR036135">
    <property type="entry name" value="MoeA_linker/N_sf"/>
</dbReference>
<evidence type="ECO:0000256" key="5">
    <source>
        <dbReference type="ARBA" id="ARBA00023150"/>
    </source>
</evidence>
<dbReference type="PANTHER" id="PTHR10192">
    <property type="entry name" value="MOLYBDOPTERIN BIOSYNTHESIS PROTEIN"/>
    <property type="match status" value="1"/>
</dbReference>
<comment type="similarity">
    <text evidence="3 7">Belongs to the MoeA family.</text>
</comment>
<dbReference type="Gene3D" id="2.170.190.11">
    <property type="entry name" value="Molybdopterin biosynthesis moea protein, domain 3"/>
    <property type="match status" value="1"/>
</dbReference>
<keyword evidence="7" id="KW-0479">Metal-binding</keyword>
<dbReference type="Gene3D" id="3.40.980.10">
    <property type="entry name" value="MoaB/Mog-like domain"/>
    <property type="match status" value="1"/>
</dbReference>
<dbReference type="EC" id="2.10.1.1" evidence="7"/>
<dbReference type="InterPro" id="IPR005110">
    <property type="entry name" value="MoeA_linker/N"/>
</dbReference>
<evidence type="ECO:0000256" key="7">
    <source>
        <dbReference type="RuleBase" id="RU365090"/>
    </source>
</evidence>
<dbReference type="Pfam" id="PF00994">
    <property type="entry name" value="MoCF_biosynth"/>
    <property type="match status" value="1"/>
</dbReference>
<evidence type="ECO:0000256" key="2">
    <source>
        <dbReference type="ARBA" id="ARBA00005046"/>
    </source>
</evidence>
<dbReference type="GO" id="GO:0005829">
    <property type="term" value="C:cytosol"/>
    <property type="evidence" value="ECO:0007669"/>
    <property type="project" value="TreeGrafter"/>
</dbReference>
<dbReference type="Pfam" id="PF03453">
    <property type="entry name" value="MoeA_N"/>
    <property type="match status" value="1"/>
</dbReference>
<accession>G7H111</accession>
<dbReference type="SUPFAM" id="SSF63867">
    <property type="entry name" value="MoeA C-terminal domain-like"/>
    <property type="match status" value="1"/>
</dbReference>
<dbReference type="EMBL" id="BAEE01000043">
    <property type="protein sequence ID" value="GAB09572.1"/>
    <property type="molecule type" value="Genomic_DNA"/>
</dbReference>
<dbReference type="SUPFAM" id="SSF53218">
    <property type="entry name" value="Molybdenum cofactor biosynthesis proteins"/>
    <property type="match status" value="1"/>
</dbReference>
<comment type="pathway">
    <text evidence="2 7">Cofactor biosynthesis; molybdopterin biosynthesis.</text>
</comment>
<feature type="domain" description="MoaB/Mog" evidence="8">
    <location>
        <begin position="180"/>
        <end position="321"/>
    </location>
</feature>
<dbReference type="STRING" id="1073574.GOARA_043_00470"/>
<evidence type="ECO:0000313" key="10">
    <source>
        <dbReference type="Proteomes" id="UP000035088"/>
    </source>
</evidence>
<dbReference type="InterPro" id="IPR005111">
    <property type="entry name" value="MoeA_C_domain_IV"/>
</dbReference>
<dbReference type="NCBIfam" id="TIGR00177">
    <property type="entry name" value="molyb_syn"/>
    <property type="match status" value="1"/>
</dbReference>
<protein>
    <recommendedName>
        <fullName evidence="7">Molybdopterin molybdenumtransferase</fullName>
        <ecNumber evidence="7">2.10.1.1</ecNumber>
    </recommendedName>
</protein>
<dbReference type="InterPro" id="IPR038987">
    <property type="entry name" value="MoeA-like"/>
</dbReference>
<dbReference type="Gene3D" id="2.40.340.10">
    <property type="entry name" value="MoeA, C-terminal, domain IV"/>
    <property type="match status" value="1"/>
</dbReference>
<comment type="function">
    <text evidence="1 7">Catalyzes the insertion of molybdate into adenylated molybdopterin with the concomitant release of AMP.</text>
</comment>
<evidence type="ECO:0000259" key="8">
    <source>
        <dbReference type="SMART" id="SM00852"/>
    </source>
</evidence>
<dbReference type="InterPro" id="IPR036688">
    <property type="entry name" value="MoeA_C_domain_IV_sf"/>
</dbReference>
<evidence type="ECO:0000256" key="6">
    <source>
        <dbReference type="ARBA" id="ARBA00047317"/>
    </source>
</evidence>
<keyword evidence="7" id="KW-0808">Transferase</keyword>
<evidence type="ECO:0000256" key="4">
    <source>
        <dbReference type="ARBA" id="ARBA00022505"/>
    </source>
</evidence>
<dbReference type="GO" id="GO:0046872">
    <property type="term" value="F:metal ion binding"/>
    <property type="evidence" value="ECO:0007669"/>
    <property type="project" value="UniProtKB-UniRule"/>
</dbReference>
<name>G7H111_9ACTN</name>
<comment type="cofactor">
    <cofactor evidence="7">
        <name>Mg(2+)</name>
        <dbReference type="ChEBI" id="CHEBI:18420"/>
    </cofactor>
</comment>
<dbReference type="GO" id="GO:0006777">
    <property type="term" value="P:Mo-molybdopterin cofactor biosynthetic process"/>
    <property type="evidence" value="ECO:0007669"/>
    <property type="project" value="UniProtKB-UniRule"/>
</dbReference>
<comment type="caution">
    <text evidence="9">The sequence shown here is derived from an EMBL/GenBank/DDBJ whole genome shotgun (WGS) entry which is preliminary data.</text>
</comment>
<dbReference type="SMART" id="SM00852">
    <property type="entry name" value="MoCF_biosynth"/>
    <property type="match status" value="1"/>
</dbReference>
<dbReference type="RefSeq" id="WP_007321647.1">
    <property type="nucleotide sequence ID" value="NZ_BAEE01000043.1"/>
</dbReference>
<evidence type="ECO:0000256" key="1">
    <source>
        <dbReference type="ARBA" id="ARBA00002901"/>
    </source>
</evidence>
<evidence type="ECO:0000256" key="3">
    <source>
        <dbReference type="ARBA" id="ARBA00010763"/>
    </source>
</evidence>
<keyword evidence="10" id="KW-1185">Reference proteome</keyword>
<dbReference type="InterPro" id="IPR036425">
    <property type="entry name" value="MoaB/Mog-like_dom_sf"/>
</dbReference>